<sequence>MKYRKTTKKYTERLKKQSRIRKIKYVDYDELPAWIRRAEDRINKMSHEEFCDEMVKFGTDAKKAGGVVNLVFRDIQ</sequence>
<keyword evidence="2" id="KW-1185">Reference proteome</keyword>
<dbReference type="EMBL" id="CP000743">
    <property type="protein sequence ID" value="ABR56821.1"/>
    <property type="molecule type" value="Genomic_DNA"/>
</dbReference>
<name>A6UWE9_META3</name>
<reference evidence="1" key="1">
    <citation type="submission" date="2007-06" db="EMBL/GenBank/DDBJ databases">
        <title>Complete sequence of Methanococcus aeolicus Nankai-3.</title>
        <authorList>
            <consortium name="US DOE Joint Genome Institute"/>
            <person name="Copeland A."/>
            <person name="Lucas S."/>
            <person name="Lapidus A."/>
            <person name="Barry K."/>
            <person name="Glavina del Rio T."/>
            <person name="Dalin E."/>
            <person name="Tice H."/>
            <person name="Pitluck S."/>
            <person name="Chain P."/>
            <person name="Malfatti S."/>
            <person name="Shin M."/>
            <person name="Vergez L."/>
            <person name="Schmutz J."/>
            <person name="Larimer F."/>
            <person name="Land M."/>
            <person name="Hauser L."/>
            <person name="Kyrpides N."/>
            <person name="Lykidis A."/>
            <person name="Sieprawska-Lupa M."/>
            <person name="Whitman W.B."/>
            <person name="Richardson P."/>
        </authorList>
    </citation>
    <scope>NUCLEOTIDE SEQUENCE [LARGE SCALE GENOMIC DNA]</scope>
    <source>
        <strain evidence="1">Nankai-3</strain>
    </source>
</reference>
<dbReference type="OrthoDB" id="62705at2157"/>
<dbReference type="RefSeq" id="WP_011973953.1">
    <property type="nucleotide sequence ID" value="NC_009635.1"/>
</dbReference>
<dbReference type="AlphaFoldDB" id="A6UWE9"/>
<dbReference type="Proteomes" id="UP000001106">
    <property type="component" value="Chromosome"/>
</dbReference>
<accession>A6UWE9</accession>
<dbReference type="HOGENOM" id="CLU_198702_0_0_2"/>
<proteinExistence type="predicted"/>
<dbReference type="KEGG" id="mae:Maeo_1245"/>
<organism evidence="1 2">
    <name type="scientific">Methanococcus aeolicus (strain ATCC BAA-1280 / DSM 17508 / OCM 812 / Nankai-3)</name>
    <dbReference type="NCBI Taxonomy" id="419665"/>
    <lineage>
        <taxon>Archaea</taxon>
        <taxon>Methanobacteriati</taxon>
        <taxon>Methanobacteriota</taxon>
        <taxon>Methanomada group</taxon>
        <taxon>Methanococci</taxon>
        <taxon>Methanococcales</taxon>
        <taxon>Methanococcaceae</taxon>
        <taxon>Methanococcus</taxon>
    </lineage>
</organism>
<evidence type="ECO:0000313" key="2">
    <source>
        <dbReference type="Proteomes" id="UP000001106"/>
    </source>
</evidence>
<dbReference type="GeneID" id="5326460"/>
<dbReference type="eggNOG" id="arCOG09567">
    <property type="taxonomic scope" value="Archaea"/>
</dbReference>
<protein>
    <submittedName>
        <fullName evidence="1">Uncharacterized protein</fullName>
    </submittedName>
</protein>
<evidence type="ECO:0000313" key="1">
    <source>
        <dbReference type="EMBL" id="ABR56821.1"/>
    </source>
</evidence>
<gene>
    <name evidence="1" type="ordered locus">Maeo_1245</name>
</gene>